<dbReference type="InterPro" id="IPR030678">
    <property type="entry name" value="Peptide/Ni-bd"/>
</dbReference>
<organism evidence="2 3">
    <name type="scientific">Veillonella criceti</name>
    <dbReference type="NCBI Taxonomy" id="103891"/>
    <lineage>
        <taxon>Bacteria</taxon>
        <taxon>Bacillati</taxon>
        <taxon>Bacillota</taxon>
        <taxon>Negativicutes</taxon>
        <taxon>Veillonellales</taxon>
        <taxon>Veillonellaceae</taxon>
        <taxon>Veillonella</taxon>
    </lineage>
</organism>
<keyword evidence="3" id="KW-1185">Reference proteome</keyword>
<sequence length="524" mass="57266">MFRYNQQKDISSSWWRRVGVVSMLLISLFVLAGCGSSDAPKGKILHYGTTAYGPAMENAGLNPHVSYQGWSAVRYGVGETLVRFTETMEVAPWLADSWQMIDDHTVRFHIRDGVIFSNGKPLTAELVKTNLEELVREHDRAPKDLKLEAITVEGPYITIQSANPVTVLLTFLADPYSAIVDLSDGAPNGLVVGTGPFKATKVSETGVSLVRNDSYWGGAPKLDGVEVLRITDGDTLTMALQKGDIEVAQGLPYSSLNLFSDTQAFSISSAATSRVYQVAFNFMSPAVQDKRVREAVASAIDKGQFASVLLNGYGVPAVGPFPSTTKLGQMELIGPRYDEAKAKALLAEAGYRDTDGDGYVDKGGQPLTIRWLTYTSRQELPLLAESAQATLKKIGIKVVVNATDAYQSVLKQGDFDVFAKAFVTAPTGDGTYYFKTNILSEAVDNVGQYKSPQIEHLMADLEATVAPEARHSLLQQMVQQVLADEAVIYVAHLKMNLVMTEKVINFKAYPTDYYEITKDVDIEP</sequence>
<protein>
    <submittedName>
        <fullName evidence="2">Nickel-binding periplasmic protein</fullName>
    </submittedName>
</protein>
<evidence type="ECO:0000313" key="3">
    <source>
        <dbReference type="Proteomes" id="UP000255367"/>
    </source>
</evidence>
<dbReference type="SUPFAM" id="SSF53850">
    <property type="entry name" value="Periplasmic binding protein-like II"/>
    <property type="match status" value="1"/>
</dbReference>
<dbReference type="RefSeq" id="WP_115310265.1">
    <property type="nucleotide sequence ID" value="NZ_UHIO01000001.1"/>
</dbReference>
<evidence type="ECO:0000259" key="1">
    <source>
        <dbReference type="Pfam" id="PF00496"/>
    </source>
</evidence>
<dbReference type="PROSITE" id="PS51257">
    <property type="entry name" value="PROKAR_LIPOPROTEIN"/>
    <property type="match status" value="1"/>
</dbReference>
<dbReference type="InterPro" id="IPR000914">
    <property type="entry name" value="SBP_5_dom"/>
</dbReference>
<reference evidence="2 3" key="1">
    <citation type="submission" date="2018-06" db="EMBL/GenBank/DDBJ databases">
        <authorList>
            <consortium name="Pathogen Informatics"/>
            <person name="Doyle S."/>
        </authorList>
    </citation>
    <scope>NUCLEOTIDE SEQUENCE [LARGE SCALE GENOMIC DNA]</scope>
    <source>
        <strain evidence="2 3">NCTC12020</strain>
    </source>
</reference>
<dbReference type="InterPro" id="IPR039424">
    <property type="entry name" value="SBP_5"/>
</dbReference>
<dbReference type="Proteomes" id="UP000255367">
    <property type="component" value="Unassembled WGS sequence"/>
</dbReference>
<dbReference type="AlphaFoldDB" id="A0A380NL56"/>
<gene>
    <name evidence="2" type="primary">nikA_2</name>
    <name evidence="2" type="ORF">NCTC12020_01083</name>
</gene>
<dbReference type="GO" id="GO:0043190">
    <property type="term" value="C:ATP-binding cassette (ABC) transporter complex"/>
    <property type="evidence" value="ECO:0007669"/>
    <property type="project" value="InterPro"/>
</dbReference>
<name>A0A380NL56_9FIRM</name>
<accession>A0A380NL56</accession>
<dbReference type="CDD" id="cd08490">
    <property type="entry name" value="PBP2_NikA_DppA_OppA_like_3"/>
    <property type="match status" value="1"/>
</dbReference>
<dbReference type="EMBL" id="UHIO01000001">
    <property type="protein sequence ID" value="SUP43152.1"/>
    <property type="molecule type" value="Genomic_DNA"/>
</dbReference>
<dbReference type="GO" id="GO:0015833">
    <property type="term" value="P:peptide transport"/>
    <property type="evidence" value="ECO:0007669"/>
    <property type="project" value="TreeGrafter"/>
</dbReference>
<feature type="domain" description="Solute-binding protein family 5" evidence="1">
    <location>
        <begin position="89"/>
        <end position="434"/>
    </location>
</feature>
<proteinExistence type="predicted"/>
<dbReference type="GO" id="GO:1904680">
    <property type="term" value="F:peptide transmembrane transporter activity"/>
    <property type="evidence" value="ECO:0007669"/>
    <property type="project" value="TreeGrafter"/>
</dbReference>
<dbReference type="PIRSF" id="PIRSF002741">
    <property type="entry name" value="MppA"/>
    <property type="match status" value="1"/>
</dbReference>
<dbReference type="Pfam" id="PF00496">
    <property type="entry name" value="SBP_bac_5"/>
    <property type="match status" value="1"/>
</dbReference>
<evidence type="ECO:0000313" key="2">
    <source>
        <dbReference type="EMBL" id="SUP43152.1"/>
    </source>
</evidence>
<dbReference type="Gene3D" id="3.10.105.10">
    <property type="entry name" value="Dipeptide-binding Protein, Domain 3"/>
    <property type="match status" value="1"/>
</dbReference>
<dbReference type="GO" id="GO:0042597">
    <property type="term" value="C:periplasmic space"/>
    <property type="evidence" value="ECO:0007669"/>
    <property type="project" value="UniProtKB-ARBA"/>
</dbReference>
<dbReference type="OrthoDB" id="9772924at2"/>
<dbReference type="PANTHER" id="PTHR30290">
    <property type="entry name" value="PERIPLASMIC BINDING COMPONENT OF ABC TRANSPORTER"/>
    <property type="match status" value="1"/>
</dbReference>
<dbReference type="Gene3D" id="3.40.190.10">
    <property type="entry name" value="Periplasmic binding protein-like II"/>
    <property type="match status" value="1"/>
</dbReference>
<dbReference type="PANTHER" id="PTHR30290:SF81">
    <property type="entry name" value="OLIGOPEPTIDE-BINDING PROTEIN OPPA"/>
    <property type="match status" value="1"/>
</dbReference>